<dbReference type="EMBL" id="AWSI01000009">
    <property type="protein sequence ID" value="ERH31820.1"/>
    <property type="molecule type" value="Genomic_DNA"/>
</dbReference>
<evidence type="ECO:0000313" key="2">
    <source>
        <dbReference type="Proteomes" id="UP000016519"/>
    </source>
</evidence>
<name>U1QWR3_9BIFI</name>
<proteinExistence type="predicted"/>
<dbReference type="AlphaFoldDB" id="U1QWR3"/>
<accession>U1QWR3</accession>
<keyword evidence="2" id="KW-1185">Reference proteome</keyword>
<reference evidence="1 2" key="1">
    <citation type="submission" date="2013-08" db="EMBL/GenBank/DDBJ databases">
        <authorList>
            <person name="Weinstock G."/>
            <person name="Sodergren E."/>
            <person name="Wylie T."/>
            <person name="Fulton L."/>
            <person name="Fulton R."/>
            <person name="Fronick C."/>
            <person name="O'Laughlin M."/>
            <person name="Godfrey J."/>
            <person name="Miner T."/>
            <person name="Herter B."/>
            <person name="Appelbaum E."/>
            <person name="Cordes M."/>
            <person name="Lek S."/>
            <person name="Wollam A."/>
            <person name="Pepin K.H."/>
            <person name="Palsikar V.B."/>
            <person name="Mitreva M."/>
            <person name="Wilson R.K."/>
        </authorList>
    </citation>
    <scope>NUCLEOTIDE SEQUENCE [LARGE SCALE GENOMIC DNA]</scope>
    <source>
        <strain evidence="1 2">F0580</strain>
    </source>
</reference>
<sequence>MVGITTVAGVYASQPSDKAKREEYYALLGHEEWISGAELPFPGELADASERKWLAAHLPTHWHHNNVTLIPGTMQSLAVNPSFGLASPSSSGRREALTYLRNAFYALDDFAQLRGSQDIRYVQIHSAPSKIAEVDAMKASLEEINRWEHNSIRLVIEHCDRYKEVQSPEKGFLTLEEEIELAREFNVGITINWGRSVIEDRNPWTAKRHIEECACAGVLTGLMFSGAGPQASQYGYEWIDGHLPLSTFEKTSLMTPEHIEACVTSACESKQWLEHGYGGVKVCVPANADLATRLSYMSTTYEVMNNVLCSR</sequence>
<organism evidence="1 2">
    <name type="scientific">Alloscardovia omnicolens F0580</name>
    <dbReference type="NCBI Taxonomy" id="1321816"/>
    <lineage>
        <taxon>Bacteria</taxon>
        <taxon>Bacillati</taxon>
        <taxon>Actinomycetota</taxon>
        <taxon>Actinomycetes</taxon>
        <taxon>Bifidobacteriales</taxon>
        <taxon>Bifidobacteriaceae</taxon>
        <taxon>Alloscardovia</taxon>
    </lineage>
</organism>
<comment type="caution">
    <text evidence="1">The sequence shown here is derived from an EMBL/GenBank/DDBJ whole genome shotgun (WGS) entry which is preliminary data.</text>
</comment>
<dbReference type="Pfam" id="PF16154">
    <property type="entry name" value="DUF4862"/>
    <property type="match status" value="1"/>
</dbReference>
<protein>
    <recommendedName>
        <fullName evidence="3">DUF4862 domain-containing protein</fullName>
    </recommendedName>
</protein>
<dbReference type="InterPro" id="IPR032344">
    <property type="entry name" value="DUF4862"/>
</dbReference>
<dbReference type="STRING" id="419015.HMPREF3214_00098"/>
<dbReference type="GeneID" id="35868430"/>
<evidence type="ECO:0000313" key="1">
    <source>
        <dbReference type="EMBL" id="ERH31820.1"/>
    </source>
</evidence>
<dbReference type="PATRIC" id="fig|1321816.3.peg.216"/>
<dbReference type="Proteomes" id="UP000016519">
    <property type="component" value="Unassembled WGS sequence"/>
</dbReference>
<gene>
    <name evidence="1" type="ORF">HMPREF9244_00258</name>
</gene>
<dbReference type="HOGENOM" id="CLU_077119_1_0_11"/>
<dbReference type="RefSeq" id="WP_021617410.1">
    <property type="nucleotide sequence ID" value="NZ_KE952640.1"/>
</dbReference>
<evidence type="ECO:0008006" key="3">
    <source>
        <dbReference type="Google" id="ProtNLM"/>
    </source>
</evidence>